<dbReference type="AlphaFoldDB" id="N1W6J6"/>
<protein>
    <submittedName>
        <fullName evidence="1">Uncharacterized protein</fullName>
    </submittedName>
</protein>
<dbReference type="EMBL" id="AOGY02000006">
    <property type="protein sequence ID" value="EMY71904.1"/>
    <property type="molecule type" value="Genomic_DNA"/>
</dbReference>
<gene>
    <name evidence="1" type="ORF">LEP1GSC199_0098</name>
</gene>
<reference evidence="1 2" key="1">
    <citation type="submission" date="2013-03" db="EMBL/GenBank/DDBJ databases">
        <authorList>
            <person name="Harkins D.M."/>
            <person name="Durkin A.S."/>
            <person name="Brinkac L.M."/>
            <person name="Haft D.H."/>
            <person name="Selengut J.D."/>
            <person name="Sanka R."/>
            <person name="DePew J."/>
            <person name="Purushe J."/>
            <person name="Galloway R.L."/>
            <person name="Vinetz J.M."/>
            <person name="Sutton G.G."/>
            <person name="Nierman W.C."/>
            <person name="Fouts D.E."/>
        </authorList>
    </citation>
    <scope>NUCLEOTIDE SEQUENCE [LARGE SCALE GENOMIC DNA]</scope>
    <source>
        <strain evidence="1 2">Waz Holland</strain>
    </source>
</reference>
<dbReference type="Proteomes" id="UP000012227">
    <property type="component" value="Unassembled WGS sequence"/>
</dbReference>
<evidence type="ECO:0000313" key="2">
    <source>
        <dbReference type="Proteomes" id="UP000012227"/>
    </source>
</evidence>
<comment type="caution">
    <text evidence="1">The sequence shown here is derived from an EMBL/GenBank/DDBJ whole genome shotgun (WGS) entry which is preliminary data.</text>
</comment>
<proteinExistence type="predicted"/>
<dbReference type="STRING" id="1218591.LEP1GSC199_0098"/>
<name>N1W6J6_9LEPT</name>
<evidence type="ECO:0000313" key="1">
    <source>
        <dbReference type="EMBL" id="EMY71904.1"/>
    </source>
</evidence>
<accession>N1W6J6</accession>
<organism evidence="1 2">
    <name type="scientific">Leptospira vanthielii serovar Holland str. Waz Holland = ATCC 700522</name>
    <dbReference type="NCBI Taxonomy" id="1218591"/>
    <lineage>
        <taxon>Bacteria</taxon>
        <taxon>Pseudomonadati</taxon>
        <taxon>Spirochaetota</taxon>
        <taxon>Spirochaetia</taxon>
        <taxon>Leptospirales</taxon>
        <taxon>Leptospiraceae</taxon>
        <taxon>Leptospira</taxon>
    </lineage>
</organism>
<dbReference type="RefSeq" id="WP_002975930.1">
    <property type="nucleotide sequence ID" value="NZ_AOGY02000006.1"/>
</dbReference>
<sequence length="165" mass="19202">MKKVVIFIFIVNSYFFGCTKKPGSDFIKYDGYYYMDITLKNFSDYGFPNGENFTYVQFDHSFGKIWMIDAEHNVTKEFPVELANGSELVLKLDKPIYFIFRQHNGSGKIMTLIRFYKELGNPDKSFLNSGYRSDDVKSIEDAKAEIEGYREANKIFEENLPPGQE</sequence>